<sequence length="130" mass="13751">MANKTLTGFKEFLLRGNLVELAVAVIMGTTFGAVVTAFTAMLMDIIGKFGGVPDFSSTSVAGISVGAFLTALLTFLLTAAVVYFAVITPYNKFSDLRKKDEPQAAASAEDLLGEIRDLLREQAGKGPNTL</sequence>
<comment type="caution">
    <text evidence="10">The sequence shown here is derived from an EMBL/GenBank/DDBJ whole genome shotgun (WGS) entry which is preliminary data.</text>
</comment>
<name>A0ABP7E217_9ACTN</name>
<evidence type="ECO:0000313" key="11">
    <source>
        <dbReference type="Proteomes" id="UP001500051"/>
    </source>
</evidence>
<keyword evidence="8" id="KW-0407">Ion channel</keyword>
<dbReference type="RefSeq" id="WP_344813441.1">
    <property type="nucleotide sequence ID" value="NZ_BAAAYX010000013.1"/>
</dbReference>
<feature type="transmembrane region" description="Helical" evidence="9">
    <location>
        <begin position="21"/>
        <end position="43"/>
    </location>
</feature>
<evidence type="ECO:0000256" key="3">
    <source>
        <dbReference type="ARBA" id="ARBA00022475"/>
    </source>
</evidence>
<evidence type="ECO:0000256" key="6">
    <source>
        <dbReference type="ARBA" id="ARBA00023065"/>
    </source>
</evidence>
<protein>
    <submittedName>
        <fullName evidence="10">Large-conductance mechanosensitive channel protein MscL</fullName>
    </submittedName>
</protein>
<keyword evidence="5 9" id="KW-1133">Transmembrane helix</keyword>
<accession>A0ABP7E217</accession>
<keyword evidence="4 9" id="KW-0812">Transmembrane</keyword>
<keyword evidence="3" id="KW-1003">Cell membrane</keyword>
<evidence type="ECO:0000256" key="5">
    <source>
        <dbReference type="ARBA" id="ARBA00022989"/>
    </source>
</evidence>
<dbReference type="EMBL" id="BAAAYX010000013">
    <property type="protein sequence ID" value="GAA3711190.1"/>
    <property type="molecule type" value="Genomic_DNA"/>
</dbReference>
<dbReference type="PANTHER" id="PTHR30266">
    <property type="entry name" value="MECHANOSENSITIVE CHANNEL MSCL"/>
    <property type="match status" value="1"/>
</dbReference>
<organism evidence="10 11">
    <name type="scientific">Microlunatus aurantiacus</name>
    <dbReference type="NCBI Taxonomy" id="446786"/>
    <lineage>
        <taxon>Bacteria</taxon>
        <taxon>Bacillati</taxon>
        <taxon>Actinomycetota</taxon>
        <taxon>Actinomycetes</taxon>
        <taxon>Propionibacteriales</taxon>
        <taxon>Propionibacteriaceae</taxon>
        <taxon>Microlunatus</taxon>
    </lineage>
</organism>
<evidence type="ECO:0000256" key="2">
    <source>
        <dbReference type="ARBA" id="ARBA00022448"/>
    </source>
</evidence>
<evidence type="ECO:0000256" key="7">
    <source>
        <dbReference type="ARBA" id="ARBA00023136"/>
    </source>
</evidence>
<gene>
    <name evidence="10" type="primary">mscL</name>
    <name evidence="10" type="ORF">GCM10022204_32390</name>
</gene>
<feature type="transmembrane region" description="Helical" evidence="9">
    <location>
        <begin position="63"/>
        <end position="90"/>
    </location>
</feature>
<keyword evidence="7 9" id="KW-0472">Membrane</keyword>
<evidence type="ECO:0000256" key="1">
    <source>
        <dbReference type="ARBA" id="ARBA00004141"/>
    </source>
</evidence>
<evidence type="ECO:0000313" key="10">
    <source>
        <dbReference type="EMBL" id="GAA3711190.1"/>
    </source>
</evidence>
<dbReference type="SUPFAM" id="SSF81330">
    <property type="entry name" value="Gated mechanosensitive channel"/>
    <property type="match status" value="1"/>
</dbReference>
<evidence type="ECO:0000256" key="8">
    <source>
        <dbReference type="ARBA" id="ARBA00023303"/>
    </source>
</evidence>
<keyword evidence="6" id="KW-0406">Ion transport</keyword>
<evidence type="ECO:0000256" key="9">
    <source>
        <dbReference type="SAM" id="Phobius"/>
    </source>
</evidence>
<dbReference type="Gene3D" id="1.10.1200.120">
    <property type="entry name" value="Large-conductance mechanosensitive channel, MscL, domain 1"/>
    <property type="match status" value="1"/>
</dbReference>
<dbReference type="PANTHER" id="PTHR30266:SF2">
    <property type="entry name" value="LARGE-CONDUCTANCE MECHANOSENSITIVE CHANNEL"/>
    <property type="match status" value="1"/>
</dbReference>
<dbReference type="Proteomes" id="UP001500051">
    <property type="component" value="Unassembled WGS sequence"/>
</dbReference>
<dbReference type="InterPro" id="IPR001185">
    <property type="entry name" value="MS_channel"/>
</dbReference>
<comment type="subcellular location">
    <subcellularLocation>
        <location evidence="1">Membrane</location>
        <topology evidence="1">Multi-pass membrane protein</topology>
    </subcellularLocation>
</comment>
<proteinExistence type="predicted"/>
<dbReference type="Pfam" id="PF01741">
    <property type="entry name" value="MscL"/>
    <property type="match status" value="1"/>
</dbReference>
<dbReference type="InterPro" id="IPR037673">
    <property type="entry name" value="MSC/AndL"/>
</dbReference>
<dbReference type="NCBIfam" id="TIGR00220">
    <property type="entry name" value="mscL"/>
    <property type="match status" value="1"/>
</dbReference>
<dbReference type="InterPro" id="IPR036019">
    <property type="entry name" value="MscL_channel"/>
</dbReference>
<keyword evidence="11" id="KW-1185">Reference proteome</keyword>
<reference evidence="11" key="1">
    <citation type="journal article" date="2019" name="Int. J. Syst. Evol. Microbiol.">
        <title>The Global Catalogue of Microorganisms (GCM) 10K type strain sequencing project: providing services to taxonomists for standard genome sequencing and annotation.</title>
        <authorList>
            <consortium name="The Broad Institute Genomics Platform"/>
            <consortium name="The Broad Institute Genome Sequencing Center for Infectious Disease"/>
            <person name="Wu L."/>
            <person name="Ma J."/>
        </authorList>
    </citation>
    <scope>NUCLEOTIDE SEQUENCE [LARGE SCALE GENOMIC DNA]</scope>
    <source>
        <strain evidence="11">JCM 16548</strain>
    </source>
</reference>
<keyword evidence="2" id="KW-0813">Transport</keyword>
<dbReference type="PRINTS" id="PR01264">
    <property type="entry name" value="MECHCHANNEL"/>
</dbReference>
<evidence type="ECO:0000256" key="4">
    <source>
        <dbReference type="ARBA" id="ARBA00022692"/>
    </source>
</evidence>